<proteinExistence type="predicted"/>
<dbReference type="Gene3D" id="3.40.50.720">
    <property type="entry name" value="NAD(P)-binding Rossmann-like Domain"/>
    <property type="match status" value="1"/>
</dbReference>
<organism evidence="2">
    <name type="scientific">Leptolyngbya boryana CZ1</name>
    <dbReference type="NCBI Taxonomy" id="3060204"/>
    <lineage>
        <taxon>Bacteria</taxon>
        <taxon>Bacillati</taxon>
        <taxon>Cyanobacteriota</taxon>
        <taxon>Cyanophyceae</taxon>
        <taxon>Leptolyngbyales</taxon>
        <taxon>Leptolyngbyaceae</taxon>
        <taxon>Leptolyngbya group</taxon>
        <taxon>Leptolyngbya</taxon>
    </lineage>
</organism>
<gene>
    <name evidence="2" type="ORF">Q2T42_00445</name>
</gene>
<dbReference type="GO" id="GO:0004029">
    <property type="term" value="F:aldehyde dehydrogenase (NAD+) activity"/>
    <property type="evidence" value="ECO:0007669"/>
    <property type="project" value="TreeGrafter"/>
</dbReference>
<dbReference type="FunFam" id="3.40.50.720:FF:000425">
    <property type="entry name" value="NAD(P)-binding Rossmann-fold superfamily protein"/>
    <property type="match status" value="1"/>
</dbReference>
<name>A0AA96WUP7_LEPBY</name>
<dbReference type="InterPro" id="IPR051783">
    <property type="entry name" value="NAD(P)-dependent_oxidoreduct"/>
</dbReference>
<reference evidence="2" key="1">
    <citation type="journal article" date="2023" name="Plants (Basel)">
        <title>Genomic Analysis of Leptolyngbya boryana CZ1 Reveals Efficient Carbon Fixation Modules.</title>
        <authorList>
            <person name="Bai X."/>
            <person name="Wang H."/>
            <person name="Cheng W."/>
            <person name="Wang J."/>
            <person name="Ma M."/>
            <person name="Hu H."/>
            <person name="Song Z."/>
            <person name="Ma H."/>
            <person name="Fan Y."/>
            <person name="Du C."/>
            <person name="Xu J."/>
        </authorList>
    </citation>
    <scope>NUCLEOTIDE SEQUENCE</scope>
    <source>
        <strain evidence="2">CZ1</strain>
    </source>
</reference>
<dbReference type="AlphaFoldDB" id="A0AA96WUP7"/>
<dbReference type="PANTHER" id="PTHR48079:SF6">
    <property type="entry name" value="NAD(P)-BINDING DOMAIN-CONTAINING PROTEIN-RELATED"/>
    <property type="match status" value="1"/>
</dbReference>
<protein>
    <submittedName>
        <fullName evidence="2">NAD-dependent epimerase/dehydratase family protein</fullName>
    </submittedName>
</protein>
<evidence type="ECO:0000259" key="1">
    <source>
        <dbReference type="Pfam" id="PF01370"/>
    </source>
</evidence>
<dbReference type="InterPro" id="IPR017829">
    <property type="entry name" value="Hopanoid-assoc_sugar_epimerase"/>
</dbReference>
<dbReference type="GO" id="GO:0005737">
    <property type="term" value="C:cytoplasm"/>
    <property type="evidence" value="ECO:0007669"/>
    <property type="project" value="TreeGrafter"/>
</dbReference>
<dbReference type="InterPro" id="IPR001509">
    <property type="entry name" value="Epimerase_deHydtase"/>
</dbReference>
<dbReference type="SUPFAM" id="SSF51735">
    <property type="entry name" value="NAD(P)-binding Rossmann-fold domains"/>
    <property type="match status" value="1"/>
</dbReference>
<dbReference type="InterPro" id="IPR036291">
    <property type="entry name" value="NAD(P)-bd_dom_sf"/>
</dbReference>
<dbReference type="RefSeq" id="WP_316427506.1">
    <property type="nucleotide sequence ID" value="NZ_CP130144.1"/>
</dbReference>
<feature type="domain" description="NAD-dependent epimerase/dehydratase" evidence="1">
    <location>
        <begin position="4"/>
        <end position="228"/>
    </location>
</feature>
<dbReference type="EMBL" id="CP130144">
    <property type="protein sequence ID" value="WNZ46306.1"/>
    <property type="molecule type" value="Genomic_DNA"/>
</dbReference>
<accession>A0AA96WUP7</accession>
<dbReference type="NCBIfam" id="TIGR03466">
    <property type="entry name" value="HpnA"/>
    <property type="match status" value="1"/>
</dbReference>
<dbReference type="PANTHER" id="PTHR48079">
    <property type="entry name" value="PROTEIN YEEZ"/>
    <property type="match status" value="1"/>
</dbReference>
<dbReference type="CDD" id="cd05228">
    <property type="entry name" value="AR_FR_like_1_SDR_e"/>
    <property type="match status" value="1"/>
</dbReference>
<reference evidence="2" key="2">
    <citation type="submission" date="2023-07" db="EMBL/GenBank/DDBJ databases">
        <authorList>
            <person name="Bai X.-H."/>
            <person name="Wang H.-H."/>
            <person name="Wang J."/>
            <person name="Ma M.-Y."/>
            <person name="Hu H.-H."/>
            <person name="Song Z.-L."/>
            <person name="Ma H.-G."/>
            <person name="Fan Y."/>
            <person name="Du C.-Y."/>
            <person name="Xu J.-C."/>
        </authorList>
    </citation>
    <scope>NUCLEOTIDE SEQUENCE</scope>
    <source>
        <strain evidence="2">CZ1</strain>
    </source>
</reference>
<evidence type="ECO:0000313" key="2">
    <source>
        <dbReference type="EMBL" id="WNZ46306.1"/>
    </source>
</evidence>
<dbReference type="Pfam" id="PF01370">
    <property type="entry name" value="Epimerase"/>
    <property type="match status" value="1"/>
</dbReference>
<sequence length="328" mass="36168">MKAFVTGGTGFVGANLVRLLLQQGYEVKALARPNARLDNLNGLEIELISGDLNDPDLARSMQGCDCLFHVAAHYSLWQRDRDLLYQSNVLGTRNVLAAAKAAGIERSVYTSSVAAIGIDPSGQPTTEQYQSPVEKLIGHYKQSKYWAEQEAVKAARSGQDIVIVNPSTPIGAYDIKPTPTGDIVVRFLERRMPTYVETGLNFVHVQDVAWGHLLALQKGKSGERYILGNQNLSLKQLLDELSQITGLSAPSRSIPVWIPLSAAWIDETILTKFGKKPSIPVDGVRMSKQPMYYDASKAIRELGLPQTPIHIALKDAVDWFQENLIQTE</sequence>